<dbReference type="InterPro" id="IPR004046">
    <property type="entry name" value="GST_C"/>
</dbReference>
<organism evidence="3 4">
    <name type="scientific">Endozoicomonas elysicola</name>
    <dbReference type="NCBI Taxonomy" id="305900"/>
    <lineage>
        <taxon>Bacteria</taxon>
        <taxon>Pseudomonadati</taxon>
        <taxon>Pseudomonadota</taxon>
        <taxon>Gammaproteobacteria</taxon>
        <taxon>Oceanospirillales</taxon>
        <taxon>Endozoicomonadaceae</taxon>
        <taxon>Endozoicomonas</taxon>
    </lineage>
</organism>
<sequence length="199" mass="22907">MYKVYGDAQSGNCYKIKLLMSHLDIECEWEHINILGGGTHTDEFLAMNPNGKIPVMELPDGNYLWESNAILNYLADGTDYLPSDPFLRAKVLQWQFFEQYSHEPYIATARFIVKYLGRPKKHEATLQAKKASGYKALQVMETHLEHHDWLVGDRMTIADISLYGYTHVAPEGGYGLTDFPFIMAWIKRVREHPKHVKMG</sequence>
<keyword evidence="4" id="KW-1185">Reference proteome</keyword>
<dbReference type="GO" id="GO:0016740">
    <property type="term" value="F:transferase activity"/>
    <property type="evidence" value="ECO:0007669"/>
    <property type="project" value="UniProtKB-KW"/>
</dbReference>
<dbReference type="InterPro" id="IPR004045">
    <property type="entry name" value="Glutathione_S-Trfase_N"/>
</dbReference>
<name>A0A081K5W5_9GAMM</name>
<dbReference type="Proteomes" id="UP000027997">
    <property type="component" value="Unassembled WGS sequence"/>
</dbReference>
<dbReference type="EMBL" id="JOJP01000001">
    <property type="protein sequence ID" value="KEI69541.1"/>
    <property type="molecule type" value="Genomic_DNA"/>
</dbReference>
<dbReference type="PANTHER" id="PTHR44051">
    <property type="entry name" value="GLUTATHIONE S-TRANSFERASE-RELATED"/>
    <property type="match status" value="1"/>
</dbReference>
<dbReference type="SUPFAM" id="SSF52833">
    <property type="entry name" value="Thioredoxin-like"/>
    <property type="match status" value="1"/>
</dbReference>
<dbReference type="SFLD" id="SFLDG01151">
    <property type="entry name" value="Main.2:_Nu-like"/>
    <property type="match status" value="1"/>
</dbReference>
<gene>
    <name evidence="3" type="ORF">GV64_01225</name>
</gene>
<proteinExistence type="predicted"/>
<evidence type="ECO:0000313" key="4">
    <source>
        <dbReference type="Proteomes" id="UP000027997"/>
    </source>
</evidence>
<dbReference type="Pfam" id="PF00043">
    <property type="entry name" value="GST_C"/>
    <property type="match status" value="1"/>
</dbReference>
<evidence type="ECO:0000313" key="3">
    <source>
        <dbReference type="EMBL" id="KEI69541.1"/>
    </source>
</evidence>
<feature type="domain" description="GST N-terminal" evidence="1">
    <location>
        <begin position="1"/>
        <end position="82"/>
    </location>
</feature>
<dbReference type="SFLD" id="SFLDS00019">
    <property type="entry name" value="Glutathione_Transferase_(cytos"/>
    <property type="match status" value="1"/>
</dbReference>
<dbReference type="Pfam" id="PF13409">
    <property type="entry name" value="GST_N_2"/>
    <property type="match status" value="1"/>
</dbReference>
<dbReference type="CDD" id="cd03056">
    <property type="entry name" value="GST_N_4"/>
    <property type="match status" value="1"/>
</dbReference>
<dbReference type="InterPro" id="IPR036249">
    <property type="entry name" value="Thioredoxin-like_sf"/>
</dbReference>
<evidence type="ECO:0000259" key="1">
    <source>
        <dbReference type="PROSITE" id="PS50404"/>
    </source>
</evidence>
<dbReference type="SUPFAM" id="SSF47616">
    <property type="entry name" value="GST C-terminal domain-like"/>
    <property type="match status" value="1"/>
</dbReference>
<dbReference type="RefSeq" id="WP_020582027.1">
    <property type="nucleotide sequence ID" value="NZ_JOJP01000001.1"/>
</dbReference>
<dbReference type="PANTHER" id="PTHR44051:SF2">
    <property type="entry name" value="HYPOTHETICAL GLUTATHIONE S-TRANSFERASE LIKE PROTEIN"/>
    <property type="match status" value="1"/>
</dbReference>
<evidence type="ECO:0000259" key="2">
    <source>
        <dbReference type="PROSITE" id="PS50405"/>
    </source>
</evidence>
<dbReference type="AlphaFoldDB" id="A0A081K5W5"/>
<protein>
    <submittedName>
        <fullName evidence="3">Glutathione S-transferase</fullName>
    </submittedName>
</protein>
<dbReference type="Gene3D" id="3.40.30.10">
    <property type="entry name" value="Glutaredoxin"/>
    <property type="match status" value="1"/>
</dbReference>
<comment type="caution">
    <text evidence="3">The sequence shown here is derived from an EMBL/GenBank/DDBJ whole genome shotgun (WGS) entry which is preliminary data.</text>
</comment>
<feature type="domain" description="GST C-terminal" evidence="2">
    <location>
        <begin position="84"/>
        <end position="199"/>
    </location>
</feature>
<accession>A0A081K5W5</accession>
<dbReference type="InterPro" id="IPR036282">
    <property type="entry name" value="Glutathione-S-Trfase_C_sf"/>
</dbReference>
<dbReference type="SFLD" id="SFLDG00358">
    <property type="entry name" value="Main_(cytGST)"/>
    <property type="match status" value="1"/>
</dbReference>
<dbReference type="PROSITE" id="PS50404">
    <property type="entry name" value="GST_NTER"/>
    <property type="match status" value="1"/>
</dbReference>
<dbReference type="Gene3D" id="1.20.1050.10">
    <property type="match status" value="1"/>
</dbReference>
<dbReference type="PROSITE" id="PS50405">
    <property type="entry name" value="GST_CTER"/>
    <property type="match status" value="1"/>
</dbReference>
<dbReference type="InterPro" id="IPR040079">
    <property type="entry name" value="Glutathione_S-Trfase"/>
</dbReference>
<dbReference type="InterPro" id="IPR010987">
    <property type="entry name" value="Glutathione-S-Trfase_C-like"/>
</dbReference>
<keyword evidence="3" id="KW-0808">Transferase</keyword>
<reference evidence="3 4" key="1">
    <citation type="submission" date="2014-06" db="EMBL/GenBank/DDBJ databases">
        <title>Whole Genome Sequences of Three Symbiotic Endozoicomonas Bacteria.</title>
        <authorList>
            <person name="Neave M.J."/>
            <person name="Apprill A."/>
            <person name="Voolstra C.R."/>
        </authorList>
    </citation>
    <scope>NUCLEOTIDE SEQUENCE [LARGE SCALE GENOMIC DNA]</scope>
    <source>
        <strain evidence="3 4">DSM 22380</strain>
    </source>
</reference>
<dbReference type="eggNOG" id="COG0625">
    <property type="taxonomic scope" value="Bacteria"/>
</dbReference>
<dbReference type="STRING" id="305900.GV64_01225"/>